<keyword evidence="3 6" id="KW-1133">Transmembrane helix</keyword>
<evidence type="ECO:0000256" key="1">
    <source>
        <dbReference type="ARBA" id="ARBA00004141"/>
    </source>
</evidence>
<keyword evidence="8" id="KW-1185">Reference proteome</keyword>
<feature type="transmembrane region" description="Helical" evidence="6">
    <location>
        <begin position="148"/>
        <end position="167"/>
    </location>
</feature>
<evidence type="ECO:0000256" key="4">
    <source>
        <dbReference type="ARBA" id="ARBA00023136"/>
    </source>
</evidence>
<feature type="transmembrane region" description="Helical" evidence="6">
    <location>
        <begin position="517"/>
        <end position="541"/>
    </location>
</feature>
<dbReference type="PANTHER" id="PTHR23507">
    <property type="entry name" value="ZGC:174356"/>
    <property type="match status" value="1"/>
</dbReference>
<evidence type="ECO:0000256" key="3">
    <source>
        <dbReference type="ARBA" id="ARBA00022989"/>
    </source>
</evidence>
<dbReference type="GO" id="GO:0016020">
    <property type="term" value="C:membrane"/>
    <property type="evidence" value="ECO:0007669"/>
    <property type="project" value="UniProtKB-SubCell"/>
</dbReference>
<reference evidence="7 8" key="1">
    <citation type="journal article" date="2023" name="Mol. Phylogenet. Evol.">
        <title>Genome-scale phylogeny and comparative genomics of the fungal order Sordariales.</title>
        <authorList>
            <person name="Hensen N."/>
            <person name="Bonometti L."/>
            <person name="Westerberg I."/>
            <person name="Brannstrom I.O."/>
            <person name="Guillou S."/>
            <person name="Cros-Aarteil S."/>
            <person name="Calhoun S."/>
            <person name="Haridas S."/>
            <person name="Kuo A."/>
            <person name="Mondo S."/>
            <person name="Pangilinan J."/>
            <person name="Riley R."/>
            <person name="LaButti K."/>
            <person name="Andreopoulos B."/>
            <person name="Lipzen A."/>
            <person name="Chen C."/>
            <person name="Yan M."/>
            <person name="Daum C."/>
            <person name="Ng V."/>
            <person name="Clum A."/>
            <person name="Steindorff A."/>
            <person name="Ohm R.A."/>
            <person name="Martin F."/>
            <person name="Silar P."/>
            <person name="Natvig D.O."/>
            <person name="Lalanne C."/>
            <person name="Gautier V."/>
            <person name="Ament-Velasquez S.L."/>
            <person name="Kruys A."/>
            <person name="Hutchinson M.I."/>
            <person name="Powell A.J."/>
            <person name="Barry K."/>
            <person name="Miller A.N."/>
            <person name="Grigoriev I.V."/>
            <person name="Debuchy R."/>
            <person name="Gladieux P."/>
            <person name="Hiltunen Thoren M."/>
            <person name="Johannesson H."/>
        </authorList>
    </citation>
    <scope>NUCLEOTIDE SEQUENCE [LARGE SCALE GENOMIC DNA]</scope>
    <source>
        <strain evidence="7 8">FGSC 10403</strain>
    </source>
</reference>
<organism evidence="7 8">
    <name type="scientific">Neurospora hispaniola</name>
    <dbReference type="NCBI Taxonomy" id="588809"/>
    <lineage>
        <taxon>Eukaryota</taxon>
        <taxon>Fungi</taxon>
        <taxon>Dikarya</taxon>
        <taxon>Ascomycota</taxon>
        <taxon>Pezizomycotina</taxon>
        <taxon>Sordariomycetes</taxon>
        <taxon>Sordariomycetidae</taxon>
        <taxon>Sordariales</taxon>
        <taxon>Sordariaceae</taxon>
        <taxon>Neurospora</taxon>
    </lineage>
</organism>
<evidence type="ECO:0000256" key="2">
    <source>
        <dbReference type="ARBA" id="ARBA00022692"/>
    </source>
</evidence>
<gene>
    <name evidence="7" type="ORF">B0T23DRAFT_394174</name>
</gene>
<dbReference type="InterPro" id="IPR036259">
    <property type="entry name" value="MFS_trans_sf"/>
</dbReference>
<feature type="transmembrane region" description="Helical" evidence="6">
    <location>
        <begin position="335"/>
        <end position="358"/>
    </location>
</feature>
<dbReference type="PANTHER" id="PTHR23507:SF1">
    <property type="entry name" value="FI18259P1-RELATED"/>
    <property type="match status" value="1"/>
</dbReference>
<dbReference type="AlphaFoldDB" id="A0AAJ0IDX2"/>
<evidence type="ECO:0000256" key="5">
    <source>
        <dbReference type="SAM" id="MobiDB-lite"/>
    </source>
</evidence>
<dbReference type="GO" id="GO:0022857">
    <property type="term" value="F:transmembrane transporter activity"/>
    <property type="evidence" value="ECO:0007669"/>
    <property type="project" value="InterPro"/>
</dbReference>
<dbReference type="Gene3D" id="1.20.1250.20">
    <property type="entry name" value="MFS general substrate transporter like domains"/>
    <property type="match status" value="1"/>
</dbReference>
<protein>
    <submittedName>
        <fullName evidence="7">Major facilitator superfamily domain-containing protein</fullName>
    </submittedName>
</protein>
<evidence type="ECO:0000256" key="6">
    <source>
        <dbReference type="SAM" id="Phobius"/>
    </source>
</evidence>
<feature type="transmembrane region" description="Helical" evidence="6">
    <location>
        <begin position="214"/>
        <end position="238"/>
    </location>
</feature>
<keyword evidence="4 6" id="KW-0472">Membrane</keyword>
<comment type="caution">
    <text evidence="7">The sequence shown here is derived from an EMBL/GenBank/DDBJ whole genome shotgun (WGS) entry which is preliminary data.</text>
</comment>
<dbReference type="SUPFAM" id="SSF103473">
    <property type="entry name" value="MFS general substrate transporter"/>
    <property type="match status" value="1"/>
</dbReference>
<proteinExistence type="predicted"/>
<name>A0AAJ0IDX2_9PEZI</name>
<comment type="subcellular location">
    <subcellularLocation>
        <location evidence="1">Membrane</location>
        <topology evidence="1">Multi-pass membrane protein</topology>
    </subcellularLocation>
</comment>
<feature type="transmembrane region" description="Helical" evidence="6">
    <location>
        <begin position="446"/>
        <end position="462"/>
    </location>
</feature>
<sequence length="566" mass="61546">MDPPEDTDTNDTPTEQTTLLPQDAPSFQDQKPSSSALWPTLVTVASLTLLFTMGVQITTAPSLAILQGIICKKYYEKGIIDSLSLGKGLPTSFEGLPTNFEDDKCKVGPVQSEVAEVNAWKDVFEILPAVALAIPWGILTDRIGRKKVLLLALLGCLLNEAWVRLVYYFPNFFPIRAVWFGGLFQLLGSGSTTFTSIVYVLIADVCPAEQRSTFFSYLLAASIVSRFLFVPIGGALIAYDDAWLAMWIGLLVQVVGYVVAVVFVEETLPASSDIDSLEIGVGELVMGAEGEEENSGSSAEETITKHKKTVMQLVEEYVEKTKEAGTWTCKNPKAVLLLLCFWLYYMGEQAEQLLMIQYASKRLGWSLGKASLLPSLGALTNLLTLTLLLPSLSTFFSHSSPYPWARMGEEAKDALLSRTFATLLTLGCLFISLPISNFGFLASGEVLYSAGAALSVPLRSLITNLVDARHRATLYTVISVVTYAATSAGRPVAAELFGVGLRLGEGPGKGDGDGMRWMGLPFLVAGGMFAVCLGVVTLVGFGKRRGEMIHMGREEEERVEGERYRD</sequence>
<feature type="transmembrane region" description="Helical" evidence="6">
    <location>
        <begin position="179"/>
        <end position="202"/>
    </location>
</feature>
<accession>A0AAJ0IDX2</accession>
<evidence type="ECO:0000313" key="8">
    <source>
        <dbReference type="Proteomes" id="UP001285908"/>
    </source>
</evidence>
<keyword evidence="2 6" id="KW-0812">Transmembrane</keyword>
<dbReference type="EMBL" id="JAULSX010000002">
    <property type="protein sequence ID" value="KAK3497981.1"/>
    <property type="molecule type" value="Genomic_DNA"/>
</dbReference>
<feature type="region of interest" description="Disordered" evidence="5">
    <location>
        <begin position="1"/>
        <end position="33"/>
    </location>
</feature>
<dbReference type="Proteomes" id="UP001285908">
    <property type="component" value="Unassembled WGS sequence"/>
</dbReference>
<dbReference type="RefSeq" id="XP_062696245.1">
    <property type="nucleotide sequence ID" value="XM_062838113.1"/>
</dbReference>
<feature type="transmembrane region" description="Helical" evidence="6">
    <location>
        <begin position="419"/>
        <end position="440"/>
    </location>
</feature>
<dbReference type="Pfam" id="PF07690">
    <property type="entry name" value="MFS_1"/>
    <property type="match status" value="1"/>
</dbReference>
<feature type="transmembrane region" description="Helical" evidence="6">
    <location>
        <begin position="474"/>
        <end position="497"/>
    </location>
</feature>
<evidence type="ECO:0000313" key="7">
    <source>
        <dbReference type="EMBL" id="KAK3497981.1"/>
    </source>
</evidence>
<dbReference type="GeneID" id="87875735"/>
<feature type="transmembrane region" description="Helical" evidence="6">
    <location>
        <begin position="36"/>
        <end position="55"/>
    </location>
</feature>
<feature type="transmembrane region" description="Helical" evidence="6">
    <location>
        <begin position="378"/>
        <end position="398"/>
    </location>
</feature>
<dbReference type="InterPro" id="IPR011701">
    <property type="entry name" value="MFS"/>
</dbReference>
<feature type="transmembrane region" description="Helical" evidence="6">
    <location>
        <begin position="244"/>
        <end position="264"/>
    </location>
</feature>